<dbReference type="AlphaFoldDB" id="A0A0F9N9U7"/>
<reference evidence="1" key="1">
    <citation type="journal article" date="2015" name="Nature">
        <title>Complex archaea that bridge the gap between prokaryotes and eukaryotes.</title>
        <authorList>
            <person name="Spang A."/>
            <person name="Saw J.H."/>
            <person name="Jorgensen S.L."/>
            <person name="Zaremba-Niedzwiedzka K."/>
            <person name="Martijn J."/>
            <person name="Lind A.E."/>
            <person name="van Eijk R."/>
            <person name="Schleper C."/>
            <person name="Guy L."/>
            <person name="Ettema T.J."/>
        </authorList>
    </citation>
    <scope>NUCLEOTIDE SEQUENCE</scope>
</reference>
<name>A0A0F9N9U7_9ZZZZ</name>
<comment type="caution">
    <text evidence="1">The sequence shown here is derived from an EMBL/GenBank/DDBJ whole genome shotgun (WGS) entry which is preliminary data.</text>
</comment>
<sequence length="219" mass="25465">MKSKIFATNRFEALADRAKEVLNAHEDFLSPTTARSTRAVGDAIQGILGEHFQTILGDECAEYSANFGRRAMEDFAFKDKDGLYYVIDVKTHREDTKFNMPNLTAVWRLARFYEDDTNYFVLLLVKYRLEGTHAAISEVIFVPIEFLDWDCLRIGALGRGQIQIANSNYISLRLHYSRRAWMLELCDAMLEFYPKEIGKIGTRMEHFQKVKERWEAKTE</sequence>
<accession>A0A0F9N9U7</accession>
<evidence type="ECO:0000313" key="1">
    <source>
        <dbReference type="EMBL" id="KKN08722.1"/>
    </source>
</evidence>
<gene>
    <name evidence="1" type="ORF">LCGC14_1053890</name>
</gene>
<evidence type="ECO:0008006" key="2">
    <source>
        <dbReference type="Google" id="ProtNLM"/>
    </source>
</evidence>
<dbReference type="EMBL" id="LAZR01004424">
    <property type="protein sequence ID" value="KKN08722.1"/>
    <property type="molecule type" value="Genomic_DNA"/>
</dbReference>
<proteinExistence type="predicted"/>
<protein>
    <recommendedName>
        <fullName evidence="2">Restriction endonuclease</fullName>
    </recommendedName>
</protein>
<organism evidence="1">
    <name type="scientific">marine sediment metagenome</name>
    <dbReference type="NCBI Taxonomy" id="412755"/>
    <lineage>
        <taxon>unclassified sequences</taxon>
        <taxon>metagenomes</taxon>
        <taxon>ecological metagenomes</taxon>
    </lineage>
</organism>